<dbReference type="PRINTS" id="PR00344">
    <property type="entry name" value="BCTRLSENSOR"/>
</dbReference>
<keyword evidence="6 11" id="KW-0418">Kinase</keyword>
<dbReference type="GO" id="GO:0016301">
    <property type="term" value="F:kinase activity"/>
    <property type="evidence" value="ECO:0007669"/>
    <property type="project" value="UniProtKB-KW"/>
</dbReference>
<evidence type="ECO:0000256" key="9">
    <source>
        <dbReference type="SAM" id="Phobius"/>
    </source>
</evidence>
<dbReference type="SUPFAM" id="SSF55874">
    <property type="entry name" value="ATPase domain of HSP90 chaperone/DNA topoisomerase II/histidine kinase"/>
    <property type="match status" value="1"/>
</dbReference>
<dbReference type="PANTHER" id="PTHR43065">
    <property type="entry name" value="SENSOR HISTIDINE KINASE"/>
    <property type="match status" value="1"/>
</dbReference>
<dbReference type="InterPro" id="IPR005467">
    <property type="entry name" value="His_kinase_dom"/>
</dbReference>
<dbReference type="Gene3D" id="1.10.287.130">
    <property type="match status" value="1"/>
</dbReference>
<evidence type="ECO:0000259" key="10">
    <source>
        <dbReference type="PROSITE" id="PS50109"/>
    </source>
</evidence>
<evidence type="ECO:0000256" key="5">
    <source>
        <dbReference type="ARBA" id="ARBA00022741"/>
    </source>
</evidence>
<dbReference type="Pfam" id="PF00512">
    <property type="entry name" value="HisKA"/>
    <property type="match status" value="1"/>
</dbReference>
<evidence type="ECO:0000256" key="3">
    <source>
        <dbReference type="ARBA" id="ARBA00022553"/>
    </source>
</evidence>
<dbReference type="Gene3D" id="3.30.565.10">
    <property type="entry name" value="Histidine kinase-like ATPase, C-terminal domain"/>
    <property type="match status" value="1"/>
</dbReference>
<dbReference type="PANTHER" id="PTHR43065:SF46">
    <property type="entry name" value="C4-DICARBOXYLATE TRANSPORT SENSOR PROTEIN DCTB"/>
    <property type="match status" value="1"/>
</dbReference>
<keyword evidence="9" id="KW-0472">Membrane</keyword>
<dbReference type="InterPro" id="IPR036097">
    <property type="entry name" value="HisK_dim/P_sf"/>
</dbReference>
<protein>
    <recommendedName>
        <fullName evidence="2">histidine kinase</fullName>
        <ecNumber evidence="2">2.7.13.3</ecNumber>
    </recommendedName>
</protein>
<dbReference type="CDD" id="cd00082">
    <property type="entry name" value="HisKA"/>
    <property type="match status" value="1"/>
</dbReference>
<evidence type="ECO:0000256" key="7">
    <source>
        <dbReference type="ARBA" id="ARBA00022840"/>
    </source>
</evidence>
<comment type="caution">
    <text evidence="11">The sequence shown here is derived from an EMBL/GenBank/DDBJ whole genome shotgun (WGS) entry which is preliminary data.</text>
</comment>
<feature type="transmembrane region" description="Helical" evidence="9">
    <location>
        <begin position="61"/>
        <end position="78"/>
    </location>
</feature>
<reference evidence="11 12" key="1">
    <citation type="submission" date="2021-04" db="EMBL/GenBank/DDBJ databases">
        <title>Paenibacillus sp. DLE-14 whole genome sequence.</title>
        <authorList>
            <person name="Ham Y.J."/>
        </authorList>
    </citation>
    <scope>NUCLEOTIDE SEQUENCE [LARGE SCALE GENOMIC DNA]</scope>
    <source>
        <strain evidence="11 12">DLE-14</strain>
    </source>
</reference>
<evidence type="ECO:0000256" key="8">
    <source>
        <dbReference type="ARBA" id="ARBA00023012"/>
    </source>
</evidence>
<keyword evidence="9" id="KW-1133">Transmembrane helix</keyword>
<evidence type="ECO:0000256" key="2">
    <source>
        <dbReference type="ARBA" id="ARBA00012438"/>
    </source>
</evidence>
<dbReference type="Pfam" id="PF02518">
    <property type="entry name" value="HATPase_c"/>
    <property type="match status" value="1"/>
</dbReference>
<keyword evidence="12" id="KW-1185">Reference proteome</keyword>
<dbReference type="Proteomes" id="UP000673394">
    <property type="component" value="Unassembled WGS sequence"/>
</dbReference>
<accession>A0ABS5C879</accession>
<evidence type="ECO:0000256" key="4">
    <source>
        <dbReference type="ARBA" id="ARBA00022679"/>
    </source>
</evidence>
<comment type="catalytic activity">
    <reaction evidence="1">
        <text>ATP + protein L-histidine = ADP + protein N-phospho-L-histidine.</text>
        <dbReference type="EC" id="2.7.13.3"/>
    </reaction>
</comment>
<feature type="transmembrane region" description="Helical" evidence="9">
    <location>
        <begin position="90"/>
        <end position="108"/>
    </location>
</feature>
<dbReference type="RefSeq" id="WP_210656266.1">
    <property type="nucleotide sequence ID" value="NZ_JAGKSP010000002.1"/>
</dbReference>
<keyword evidence="7" id="KW-0067">ATP-binding</keyword>
<dbReference type="SUPFAM" id="SSF47384">
    <property type="entry name" value="Homodimeric domain of signal transducing histidine kinase"/>
    <property type="match status" value="1"/>
</dbReference>
<evidence type="ECO:0000256" key="6">
    <source>
        <dbReference type="ARBA" id="ARBA00022777"/>
    </source>
</evidence>
<evidence type="ECO:0000256" key="1">
    <source>
        <dbReference type="ARBA" id="ARBA00000085"/>
    </source>
</evidence>
<gene>
    <name evidence="11" type="ORF">I8J30_05685</name>
</gene>
<keyword evidence="9" id="KW-0812">Transmembrane</keyword>
<dbReference type="EMBL" id="JAGKSP010000002">
    <property type="protein sequence ID" value="MBP3962196.1"/>
    <property type="molecule type" value="Genomic_DNA"/>
</dbReference>
<evidence type="ECO:0000313" key="12">
    <source>
        <dbReference type="Proteomes" id="UP000673394"/>
    </source>
</evidence>
<feature type="transmembrane region" description="Helical" evidence="9">
    <location>
        <begin position="36"/>
        <end position="55"/>
    </location>
</feature>
<sequence length="373" mass="41515">MAVLSTCYQIIEPIDPLVFSLHLMPISIMMASVFEGAWPGILVCAAVTLCGVFFAGTDIEANLASNLLLALLGVWFHYRMFWKSTLSRTMGYSLFFMFIHFVVFLAVYSESDQLNAAEVLVLFVGTMISAVIVVITCNKVRSQENLQEELYKAEKFHMIGELAASISHEIRNPLTTTQGFLQMMAKPGISSASIERYRLHAIEGVEQANAIITDYLNYAKPTIEEARPIHVIEEIKGLLPWITPLSVMSSIEIRIEHQQERALYILGEPKKFQQCLLNLMKNAIEAMPTGGLLSISTRVENRQVCIQISDTGVGMSKLQLRRIGLPFFTTKEKGTGLGLMVVVSLVKVMDGEILFTSKLGRGTVCEIKYGLYG</sequence>
<proteinExistence type="predicted"/>
<feature type="transmembrane region" description="Helical" evidence="9">
    <location>
        <begin position="114"/>
        <end position="137"/>
    </location>
</feature>
<dbReference type="InterPro" id="IPR003594">
    <property type="entry name" value="HATPase_dom"/>
</dbReference>
<dbReference type="SMART" id="SM00387">
    <property type="entry name" value="HATPase_c"/>
    <property type="match status" value="1"/>
</dbReference>
<keyword evidence="8" id="KW-0902">Two-component regulatory system</keyword>
<dbReference type="EC" id="2.7.13.3" evidence="2"/>
<organism evidence="11 12">
    <name type="scientific">Paenibacillus lignilyticus</name>
    <dbReference type="NCBI Taxonomy" id="1172615"/>
    <lineage>
        <taxon>Bacteria</taxon>
        <taxon>Bacillati</taxon>
        <taxon>Bacillota</taxon>
        <taxon>Bacilli</taxon>
        <taxon>Bacillales</taxon>
        <taxon>Paenibacillaceae</taxon>
        <taxon>Paenibacillus</taxon>
    </lineage>
</organism>
<dbReference type="InterPro" id="IPR004358">
    <property type="entry name" value="Sig_transdc_His_kin-like_C"/>
</dbReference>
<name>A0ABS5C879_9BACL</name>
<keyword evidence="5" id="KW-0547">Nucleotide-binding</keyword>
<dbReference type="InterPro" id="IPR036890">
    <property type="entry name" value="HATPase_C_sf"/>
</dbReference>
<dbReference type="InterPro" id="IPR003661">
    <property type="entry name" value="HisK_dim/P_dom"/>
</dbReference>
<dbReference type="SMART" id="SM00388">
    <property type="entry name" value="HisKA"/>
    <property type="match status" value="1"/>
</dbReference>
<keyword evidence="4" id="KW-0808">Transferase</keyword>
<keyword evidence="3" id="KW-0597">Phosphoprotein</keyword>
<dbReference type="PROSITE" id="PS50109">
    <property type="entry name" value="HIS_KIN"/>
    <property type="match status" value="1"/>
</dbReference>
<evidence type="ECO:0000313" key="11">
    <source>
        <dbReference type="EMBL" id="MBP3962196.1"/>
    </source>
</evidence>
<feature type="domain" description="Histidine kinase" evidence="10">
    <location>
        <begin position="165"/>
        <end position="373"/>
    </location>
</feature>